<evidence type="ECO:0000313" key="2">
    <source>
        <dbReference type="EMBL" id="EWC44343.1"/>
    </source>
</evidence>
<organism evidence="2 3">
    <name type="scientific">Drechslerella stenobrocha 248</name>
    <dbReference type="NCBI Taxonomy" id="1043628"/>
    <lineage>
        <taxon>Eukaryota</taxon>
        <taxon>Fungi</taxon>
        <taxon>Dikarya</taxon>
        <taxon>Ascomycota</taxon>
        <taxon>Pezizomycotina</taxon>
        <taxon>Orbiliomycetes</taxon>
        <taxon>Orbiliales</taxon>
        <taxon>Orbiliaceae</taxon>
        <taxon>Drechslerella</taxon>
    </lineage>
</organism>
<dbReference type="Proteomes" id="UP000024837">
    <property type="component" value="Unassembled WGS sequence"/>
</dbReference>
<dbReference type="OrthoDB" id="5322539at2759"/>
<gene>
    <name evidence="2" type="ORF">DRE_01169</name>
</gene>
<feature type="transmembrane region" description="Helical" evidence="1">
    <location>
        <begin position="174"/>
        <end position="196"/>
    </location>
</feature>
<keyword evidence="1" id="KW-0812">Transmembrane</keyword>
<dbReference type="PANTHER" id="PTHR35041:SF6">
    <property type="entry name" value="FORMYLMETHIONINE DEFORMYLASE-LIKE PROTEIN-RELATED"/>
    <property type="match status" value="1"/>
</dbReference>
<proteinExistence type="predicted"/>
<dbReference type="HOGENOM" id="CLU_821421_0_0_1"/>
<feature type="transmembrane region" description="Helical" evidence="1">
    <location>
        <begin position="12"/>
        <end position="36"/>
    </location>
</feature>
<keyword evidence="1" id="KW-0472">Membrane</keyword>
<keyword evidence="3" id="KW-1185">Reference proteome</keyword>
<protein>
    <submittedName>
        <fullName evidence="2">Uncharacterized protein</fullName>
    </submittedName>
</protein>
<dbReference type="PANTHER" id="PTHR35041">
    <property type="entry name" value="MEDIATOR OF RNA POLYMERASE II TRANSCRIPTION SUBUNIT 1"/>
    <property type="match status" value="1"/>
</dbReference>
<evidence type="ECO:0000256" key="1">
    <source>
        <dbReference type="SAM" id="Phobius"/>
    </source>
</evidence>
<sequence>MSTPFSIHRIHWYQPTLMVGSLIAGLAAAVGHHFFYLHRDGRLIDPTDATGQEWTLRIGTGLAFLVRACFSLSLGTALVQCFWDRLESNFYAVKMRTADRAFEIGGSPVGVVDIGVWGFSPVIGIVGVVYWLLPLAMIIPPASLTVNLLDAETSMSSSANPSMMVYHYNARNLFIAYIIGGSLTSAGCIAGLLAMLRAGRAFSNNLSTVIRVSRNEALDDLIDVTESDGASPLPDHLAASKIKLAPVYGTLTIDGERFAINVLERGIRKLDSKTSFEEKMQVETREHYDGRLDGRGVQETETRRDGWQGSLVVLERHSFSRDRTRSGDLHVILEDRDE</sequence>
<reference evidence="2 3" key="1">
    <citation type="submission" date="2013-05" db="EMBL/GenBank/DDBJ databases">
        <title>Drechslerella stenobrocha genome reveals carnivorous origination and mechanical trapping mechanism of predatory fungi.</title>
        <authorList>
            <person name="Liu X."/>
            <person name="Zhang W."/>
            <person name="Liu K."/>
        </authorList>
    </citation>
    <scope>NUCLEOTIDE SEQUENCE [LARGE SCALE GENOMIC DNA]</scope>
    <source>
        <strain evidence="2 3">248</strain>
    </source>
</reference>
<evidence type="ECO:0000313" key="3">
    <source>
        <dbReference type="Proteomes" id="UP000024837"/>
    </source>
</evidence>
<dbReference type="EMBL" id="KI966443">
    <property type="protein sequence ID" value="EWC44343.1"/>
    <property type="molecule type" value="Genomic_DNA"/>
</dbReference>
<feature type="transmembrane region" description="Helical" evidence="1">
    <location>
        <begin position="56"/>
        <end position="83"/>
    </location>
</feature>
<accession>W7HWM8</accession>
<name>W7HWM8_9PEZI</name>
<feature type="transmembrane region" description="Helical" evidence="1">
    <location>
        <begin position="104"/>
        <end position="133"/>
    </location>
</feature>
<dbReference type="AlphaFoldDB" id="W7HWM8"/>
<keyword evidence="1" id="KW-1133">Transmembrane helix</keyword>